<feature type="chain" id="PRO_5002432578" evidence="1">
    <location>
        <begin position="19"/>
        <end position="37"/>
    </location>
</feature>
<proteinExistence type="predicted"/>
<protein>
    <submittedName>
        <fullName evidence="2">Uncharacterized protein</fullName>
    </submittedName>
</protein>
<sequence length="37" mass="3918">MAKCKQLFGLNGWPLGNFLLYLGCPSSLCGCPQATGQ</sequence>
<evidence type="ECO:0000313" key="2">
    <source>
        <dbReference type="EMBL" id="JAH49225.1"/>
    </source>
</evidence>
<keyword evidence="1" id="KW-0732">Signal</keyword>
<dbReference type="EMBL" id="GBXM01059352">
    <property type="protein sequence ID" value="JAH49225.1"/>
    <property type="molecule type" value="Transcribed_RNA"/>
</dbReference>
<reference evidence="2" key="2">
    <citation type="journal article" date="2015" name="Fish Shellfish Immunol.">
        <title>Early steps in the European eel (Anguilla anguilla)-Vibrio vulnificus interaction in the gills: Role of the RtxA13 toxin.</title>
        <authorList>
            <person name="Callol A."/>
            <person name="Pajuelo D."/>
            <person name="Ebbesson L."/>
            <person name="Teles M."/>
            <person name="MacKenzie S."/>
            <person name="Amaro C."/>
        </authorList>
    </citation>
    <scope>NUCLEOTIDE SEQUENCE</scope>
</reference>
<dbReference type="AlphaFoldDB" id="A0A0E9T8P5"/>
<dbReference type="PROSITE" id="PS51257">
    <property type="entry name" value="PROKAR_LIPOPROTEIN"/>
    <property type="match status" value="1"/>
</dbReference>
<organism evidence="2">
    <name type="scientific">Anguilla anguilla</name>
    <name type="common">European freshwater eel</name>
    <name type="synonym">Muraena anguilla</name>
    <dbReference type="NCBI Taxonomy" id="7936"/>
    <lineage>
        <taxon>Eukaryota</taxon>
        <taxon>Metazoa</taxon>
        <taxon>Chordata</taxon>
        <taxon>Craniata</taxon>
        <taxon>Vertebrata</taxon>
        <taxon>Euteleostomi</taxon>
        <taxon>Actinopterygii</taxon>
        <taxon>Neopterygii</taxon>
        <taxon>Teleostei</taxon>
        <taxon>Anguilliformes</taxon>
        <taxon>Anguillidae</taxon>
        <taxon>Anguilla</taxon>
    </lineage>
</organism>
<name>A0A0E9T8P5_ANGAN</name>
<evidence type="ECO:0000256" key="1">
    <source>
        <dbReference type="SAM" id="SignalP"/>
    </source>
</evidence>
<reference evidence="2" key="1">
    <citation type="submission" date="2014-11" db="EMBL/GenBank/DDBJ databases">
        <authorList>
            <person name="Amaro Gonzalez C."/>
        </authorList>
    </citation>
    <scope>NUCLEOTIDE SEQUENCE</scope>
</reference>
<feature type="signal peptide" evidence="1">
    <location>
        <begin position="1"/>
        <end position="18"/>
    </location>
</feature>
<accession>A0A0E9T8P5</accession>